<dbReference type="SMART" id="SM00066">
    <property type="entry name" value="GAL4"/>
    <property type="match status" value="1"/>
</dbReference>
<dbReference type="GO" id="GO:0003677">
    <property type="term" value="F:DNA binding"/>
    <property type="evidence" value="ECO:0007669"/>
    <property type="project" value="InterPro"/>
</dbReference>
<feature type="region of interest" description="Disordered" evidence="4">
    <location>
        <begin position="671"/>
        <end position="767"/>
    </location>
</feature>
<reference evidence="6" key="1">
    <citation type="submission" date="2020-01" db="EMBL/GenBank/DDBJ databases">
        <authorList>
            <consortium name="DOE Joint Genome Institute"/>
            <person name="Haridas S."/>
            <person name="Albert R."/>
            <person name="Binder M."/>
            <person name="Bloem J."/>
            <person name="Labutti K."/>
            <person name="Salamov A."/>
            <person name="Andreopoulos B."/>
            <person name="Baker S.E."/>
            <person name="Barry K."/>
            <person name="Bills G."/>
            <person name="Bluhm B.H."/>
            <person name="Cannon C."/>
            <person name="Castanera R."/>
            <person name="Culley D.E."/>
            <person name="Daum C."/>
            <person name="Ezra D."/>
            <person name="Gonzalez J.B."/>
            <person name="Henrissat B."/>
            <person name="Kuo A."/>
            <person name="Liang C."/>
            <person name="Lipzen A."/>
            <person name="Lutzoni F."/>
            <person name="Magnuson J."/>
            <person name="Mondo S."/>
            <person name="Nolan M."/>
            <person name="Ohm R."/>
            <person name="Pangilinan J."/>
            <person name="Park H.-J."/>
            <person name="Ramirez L."/>
            <person name="Alfaro M."/>
            <person name="Sun H."/>
            <person name="Tritt A."/>
            <person name="Yoshinaga Y."/>
            <person name="Zwiers L.-H."/>
            <person name="Turgeon B.G."/>
            <person name="Goodwin S.B."/>
            <person name="Spatafora J.W."/>
            <person name="Crous P.W."/>
            <person name="Grigoriev I.V."/>
        </authorList>
    </citation>
    <scope>NUCLEOTIDE SEQUENCE</scope>
    <source>
        <strain evidence="6">P77</strain>
    </source>
</reference>
<dbReference type="GO" id="GO:0005634">
    <property type="term" value="C:nucleus"/>
    <property type="evidence" value="ECO:0007669"/>
    <property type="project" value="UniProtKB-SubCell"/>
</dbReference>
<dbReference type="EMBL" id="ML975248">
    <property type="protein sequence ID" value="KAF1838895.1"/>
    <property type="molecule type" value="Genomic_DNA"/>
</dbReference>
<feature type="domain" description="Zn(2)-C6 fungal-type" evidence="5">
    <location>
        <begin position="59"/>
        <end position="89"/>
    </location>
</feature>
<dbReference type="AlphaFoldDB" id="A0A6A5KKE7"/>
<protein>
    <recommendedName>
        <fullName evidence="5">Zn(2)-C6 fungal-type domain-containing protein</fullName>
    </recommendedName>
</protein>
<dbReference type="Proteomes" id="UP000800040">
    <property type="component" value="Unassembled WGS sequence"/>
</dbReference>
<comment type="subcellular location">
    <subcellularLocation>
        <location evidence="1">Nucleus</location>
    </subcellularLocation>
</comment>
<accession>A0A6A5KKE7</accession>
<dbReference type="OrthoDB" id="2406834at2759"/>
<feature type="compositionally biased region" description="Basic and acidic residues" evidence="4">
    <location>
        <begin position="710"/>
        <end position="722"/>
    </location>
</feature>
<dbReference type="CDD" id="cd12148">
    <property type="entry name" value="fungal_TF_MHR"/>
    <property type="match status" value="1"/>
</dbReference>
<gene>
    <name evidence="6" type="ORF">BDW02DRAFT_626725</name>
</gene>
<dbReference type="Pfam" id="PF00172">
    <property type="entry name" value="Zn_clus"/>
    <property type="match status" value="1"/>
</dbReference>
<dbReference type="InterPro" id="IPR007219">
    <property type="entry name" value="XnlR_reg_dom"/>
</dbReference>
<evidence type="ECO:0000256" key="3">
    <source>
        <dbReference type="ARBA" id="ARBA00023242"/>
    </source>
</evidence>
<keyword evidence="2" id="KW-0479">Metal-binding</keyword>
<keyword evidence="3" id="KW-0539">Nucleus</keyword>
<evidence type="ECO:0000313" key="6">
    <source>
        <dbReference type="EMBL" id="KAF1838895.1"/>
    </source>
</evidence>
<evidence type="ECO:0000256" key="2">
    <source>
        <dbReference type="ARBA" id="ARBA00022723"/>
    </source>
</evidence>
<dbReference type="GO" id="GO:0000981">
    <property type="term" value="F:DNA-binding transcription factor activity, RNA polymerase II-specific"/>
    <property type="evidence" value="ECO:0007669"/>
    <property type="project" value="InterPro"/>
</dbReference>
<dbReference type="GO" id="GO:0006351">
    <property type="term" value="P:DNA-templated transcription"/>
    <property type="evidence" value="ECO:0007669"/>
    <property type="project" value="InterPro"/>
</dbReference>
<sequence length="767" mass="85819">MPQPRAEHPEIAACAAQEIIMDDPGPPQSSTSPAPSSTSATQGDAAPRKKQKRNKPTLSCEECVERKTKCDRTRPNCLACIKRQSTCKYSDIANLIASSADKPGAGRNSGRSRKTSAKPSLQLSDDPQHPHVKPIQVHVQVPPTPARTQFRSLSLSSSGSSPFLLSNIPYSNHAPAPFFGLGSEHPFANYWTSRGGLAEVVGVLPAKEQADILVDKYFDAVDPVYPMVHRRNFYADYERFWSLPLEEKHAADPVLVALHFVVYAMGTQFIHTTDNRERAQIAEFYISAAQQALRISSYLSRASVRTLQAMVLIGYFLMNDNHASDAWAFGGVLVRQAYAMGLHRDPDIIAPRCSRSDKQQRRKLWQAIYFQDTFLTVLLKLPPTTVFSDIRPESLSDDLDDYIPNGSSNNGTTDPVINPMSISNIASDLDLYPPYELSDRRYIRSMWHMANLVSRTVCIPRSLSTPLTTSVAHKAQIVAEYFALHRSFPTELTASDDDAIRTMSETNLRGLRQNLFFRSNFWHCMMSIQADENLTEGVPCDVKGALEAARMALQAFFHFWQYLKIDASVWWVFQHRAFEEALLTARILGQQAHPLSPSQSGLPPSSDPLLHQAKEDARKCLEILDRVGIAPEMQKTRTEVLRTAFLDILCLILLHPSRIEEQVRIEKDLESPVSPLRHPENMGQTQSQHQVAQPGPQLSEQERAQAQAEMRSKQQEALDKRLASQAKKSSSAPSASAPRKPSALEEASRENVGWRNADAQAEFRNWN</sequence>
<feature type="region of interest" description="Disordered" evidence="4">
    <location>
        <begin position="19"/>
        <end position="58"/>
    </location>
</feature>
<dbReference type="Pfam" id="PF04082">
    <property type="entry name" value="Fungal_trans"/>
    <property type="match status" value="1"/>
</dbReference>
<name>A0A6A5KKE7_9PLEO</name>
<dbReference type="PANTHER" id="PTHR31001">
    <property type="entry name" value="UNCHARACTERIZED TRANSCRIPTIONAL REGULATORY PROTEIN"/>
    <property type="match status" value="1"/>
</dbReference>
<feature type="compositionally biased region" description="Low complexity" evidence="4">
    <location>
        <begin position="28"/>
        <end position="43"/>
    </location>
</feature>
<evidence type="ECO:0000313" key="7">
    <source>
        <dbReference type="Proteomes" id="UP000800040"/>
    </source>
</evidence>
<evidence type="ECO:0000256" key="1">
    <source>
        <dbReference type="ARBA" id="ARBA00004123"/>
    </source>
</evidence>
<feature type="compositionally biased region" description="Low complexity" evidence="4">
    <location>
        <begin position="723"/>
        <end position="741"/>
    </location>
</feature>
<feature type="region of interest" description="Disordered" evidence="4">
    <location>
        <begin position="99"/>
        <end position="131"/>
    </location>
</feature>
<dbReference type="SUPFAM" id="SSF57701">
    <property type="entry name" value="Zn2/Cys6 DNA-binding domain"/>
    <property type="match status" value="1"/>
</dbReference>
<dbReference type="CDD" id="cd00067">
    <property type="entry name" value="GAL4"/>
    <property type="match status" value="1"/>
</dbReference>
<feature type="compositionally biased region" description="Polar residues" evidence="4">
    <location>
        <begin position="682"/>
        <end position="699"/>
    </location>
</feature>
<dbReference type="SMART" id="SM00906">
    <property type="entry name" value="Fungal_trans"/>
    <property type="match status" value="1"/>
</dbReference>
<evidence type="ECO:0000256" key="4">
    <source>
        <dbReference type="SAM" id="MobiDB-lite"/>
    </source>
</evidence>
<proteinExistence type="predicted"/>
<dbReference type="InterPro" id="IPR036864">
    <property type="entry name" value="Zn2-C6_fun-type_DNA-bd_sf"/>
</dbReference>
<dbReference type="PROSITE" id="PS50048">
    <property type="entry name" value="ZN2_CY6_FUNGAL_2"/>
    <property type="match status" value="1"/>
</dbReference>
<dbReference type="GO" id="GO:0008270">
    <property type="term" value="F:zinc ion binding"/>
    <property type="evidence" value="ECO:0007669"/>
    <property type="project" value="InterPro"/>
</dbReference>
<dbReference type="Gene3D" id="4.10.240.10">
    <property type="entry name" value="Zn(2)-C6 fungal-type DNA-binding domain"/>
    <property type="match status" value="1"/>
</dbReference>
<evidence type="ECO:0000259" key="5">
    <source>
        <dbReference type="PROSITE" id="PS50048"/>
    </source>
</evidence>
<dbReference type="InterPro" id="IPR001138">
    <property type="entry name" value="Zn2Cys6_DnaBD"/>
</dbReference>
<dbReference type="InterPro" id="IPR050613">
    <property type="entry name" value="Sec_Metabolite_Reg"/>
</dbReference>
<keyword evidence="7" id="KW-1185">Reference proteome</keyword>
<organism evidence="6 7">
    <name type="scientific">Decorospora gaudefroyi</name>
    <dbReference type="NCBI Taxonomy" id="184978"/>
    <lineage>
        <taxon>Eukaryota</taxon>
        <taxon>Fungi</taxon>
        <taxon>Dikarya</taxon>
        <taxon>Ascomycota</taxon>
        <taxon>Pezizomycotina</taxon>
        <taxon>Dothideomycetes</taxon>
        <taxon>Pleosporomycetidae</taxon>
        <taxon>Pleosporales</taxon>
        <taxon>Pleosporineae</taxon>
        <taxon>Pleosporaceae</taxon>
        <taxon>Decorospora</taxon>
    </lineage>
</organism>
<dbReference type="PANTHER" id="PTHR31001:SF81">
    <property type="entry name" value="ZN(II)2CYS6 TRANSCRIPTION FACTOR"/>
    <property type="match status" value="1"/>
</dbReference>